<comment type="similarity">
    <text evidence="1">Belongs to the serpin family.</text>
</comment>
<dbReference type="Gene3D" id="3.30.497.10">
    <property type="entry name" value="Antithrombin, subunit I, domain 2"/>
    <property type="match status" value="1"/>
</dbReference>
<dbReference type="PROSITE" id="PS51257">
    <property type="entry name" value="PROKAR_LIPOPROTEIN"/>
    <property type="match status" value="1"/>
</dbReference>
<gene>
    <name evidence="4" type="ORF">EII34_06210</name>
</gene>
<dbReference type="InterPro" id="IPR000215">
    <property type="entry name" value="Serpin_fam"/>
</dbReference>
<dbReference type="InterPro" id="IPR036186">
    <property type="entry name" value="Serpin_sf"/>
</dbReference>
<dbReference type="InterPro" id="IPR042178">
    <property type="entry name" value="Serpin_sf_1"/>
</dbReference>
<feature type="chain" id="PRO_5018031710" description="Serpin domain-containing protein" evidence="2">
    <location>
        <begin position="27"/>
        <end position="413"/>
    </location>
</feature>
<dbReference type="Pfam" id="PF00079">
    <property type="entry name" value="Serpin"/>
    <property type="match status" value="1"/>
</dbReference>
<dbReference type="PANTHER" id="PTHR11461:SF211">
    <property type="entry name" value="GH10112P-RELATED"/>
    <property type="match status" value="1"/>
</dbReference>
<name>A0A3P1T8I4_9ACTN</name>
<feature type="signal peptide" evidence="2">
    <location>
        <begin position="1"/>
        <end position="26"/>
    </location>
</feature>
<dbReference type="Proteomes" id="UP000280819">
    <property type="component" value="Unassembled WGS sequence"/>
</dbReference>
<sequence length="413" mass="44661">MQVTRRSLLLGGLAAMALSGCNTSRAEPLTGNITYEQLPLTTSHVPGLVTASLDLMWQLMLLGNQEDNTVASPSSLVSALALLGLGATGDSATSFDQVFGMGAEERAAAANALRTAMTSHDALPEKVDAKNPPATPILHQASHLLILDEIPVNQAFLDRATQYFDSAVERVVRSSAKANLDAWVNRHTAGLIEKSAIEVTRDTRLVIQDAILFAAAWQTQFDQESSIDFHRLDGSSIPTEGISQTFDCAHAELDGWQAVRLPYTEAFRMDVILPPTGTSPYRAETSHLMRLIELLDADHRPTQGVEVSMPTLDVRTTLDLRTLLTRHGMDLGSFEGIFARAAVEDARQQARLQVTAKGTVGAAVTEISMMEVSAPINDALPFVVDRPYLIDITAEATGWSLFLAVITDPSVKE</sequence>
<comment type="caution">
    <text evidence="4">The sequence shown here is derived from an EMBL/GenBank/DDBJ whole genome shotgun (WGS) entry which is preliminary data.</text>
</comment>
<evidence type="ECO:0000313" key="5">
    <source>
        <dbReference type="Proteomes" id="UP000280819"/>
    </source>
</evidence>
<feature type="domain" description="Serpin" evidence="3">
    <location>
        <begin position="53"/>
        <end position="409"/>
    </location>
</feature>
<evidence type="ECO:0000313" key="4">
    <source>
        <dbReference type="EMBL" id="RRD05797.1"/>
    </source>
</evidence>
<reference evidence="4 5" key="1">
    <citation type="submission" date="2018-11" db="EMBL/GenBank/DDBJ databases">
        <title>Genomes From Bacteria Associated with the Canine Oral Cavity: a Test Case for Automated Genome-Based Taxonomic Assignment.</title>
        <authorList>
            <person name="Coil D.A."/>
            <person name="Jospin G."/>
            <person name="Darling A.E."/>
            <person name="Wallis C."/>
            <person name="Davis I.J."/>
            <person name="Harris S."/>
            <person name="Eisen J.A."/>
            <person name="Holcombe L.J."/>
            <person name="O'Flynn C."/>
        </authorList>
    </citation>
    <scope>NUCLEOTIDE SEQUENCE [LARGE SCALE GENOMIC DNA]</scope>
    <source>
        <strain evidence="4 5">OH887_COT-365</strain>
    </source>
</reference>
<protein>
    <recommendedName>
        <fullName evidence="3">Serpin domain-containing protein</fullName>
    </recommendedName>
</protein>
<organism evidence="4 5">
    <name type="scientific">Arachnia propionica</name>
    <dbReference type="NCBI Taxonomy" id="1750"/>
    <lineage>
        <taxon>Bacteria</taxon>
        <taxon>Bacillati</taxon>
        <taxon>Actinomycetota</taxon>
        <taxon>Actinomycetes</taxon>
        <taxon>Propionibacteriales</taxon>
        <taxon>Propionibacteriaceae</taxon>
        <taxon>Arachnia</taxon>
    </lineage>
</organism>
<dbReference type="SMART" id="SM00093">
    <property type="entry name" value="SERPIN"/>
    <property type="match status" value="1"/>
</dbReference>
<evidence type="ECO:0000259" key="3">
    <source>
        <dbReference type="SMART" id="SM00093"/>
    </source>
</evidence>
<keyword evidence="2" id="KW-0732">Signal</keyword>
<accession>A0A3P1T8I4</accession>
<dbReference type="PANTHER" id="PTHR11461">
    <property type="entry name" value="SERINE PROTEASE INHIBITOR, SERPIN"/>
    <property type="match status" value="1"/>
</dbReference>
<dbReference type="GO" id="GO:0004867">
    <property type="term" value="F:serine-type endopeptidase inhibitor activity"/>
    <property type="evidence" value="ECO:0007669"/>
    <property type="project" value="InterPro"/>
</dbReference>
<proteinExistence type="inferred from homology"/>
<evidence type="ECO:0000256" key="1">
    <source>
        <dbReference type="RuleBase" id="RU000411"/>
    </source>
</evidence>
<dbReference type="AlphaFoldDB" id="A0A3P1T8I4"/>
<dbReference type="SUPFAM" id="SSF56574">
    <property type="entry name" value="Serpins"/>
    <property type="match status" value="1"/>
</dbReference>
<dbReference type="Gene3D" id="2.30.39.10">
    <property type="entry name" value="Alpha-1-antitrypsin, domain 1"/>
    <property type="match status" value="1"/>
</dbReference>
<evidence type="ECO:0000256" key="2">
    <source>
        <dbReference type="SAM" id="SignalP"/>
    </source>
</evidence>
<dbReference type="EMBL" id="RQZG01000005">
    <property type="protein sequence ID" value="RRD05797.1"/>
    <property type="molecule type" value="Genomic_DNA"/>
</dbReference>
<dbReference type="GO" id="GO:0005615">
    <property type="term" value="C:extracellular space"/>
    <property type="evidence" value="ECO:0007669"/>
    <property type="project" value="InterPro"/>
</dbReference>
<dbReference type="InterPro" id="IPR042185">
    <property type="entry name" value="Serpin_sf_2"/>
</dbReference>
<dbReference type="RefSeq" id="WP_124844010.1">
    <property type="nucleotide sequence ID" value="NZ_RQZG01000005.1"/>
</dbReference>
<dbReference type="OrthoDB" id="9764871at2"/>
<dbReference type="InterPro" id="IPR023796">
    <property type="entry name" value="Serpin_dom"/>
</dbReference>